<organism evidence="15 16">
    <name type="scientific">Pontibacillus salicampi</name>
    <dbReference type="NCBI Taxonomy" id="1449801"/>
    <lineage>
        <taxon>Bacteria</taxon>
        <taxon>Bacillati</taxon>
        <taxon>Bacillota</taxon>
        <taxon>Bacilli</taxon>
        <taxon>Bacillales</taxon>
        <taxon>Bacillaceae</taxon>
        <taxon>Pontibacillus</taxon>
    </lineage>
</organism>
<comment type="subcellular location">
    <subcellularLocation>
        <location evidence="12">Cytoplasm</location>
    </subcellularLocation>
</comment>
<proteinExistence type="inferred from homology"/>
<comment type="similarity">
    <text evidence="3 12">Belongs to the FAD-dependent oxidoreductase 2 family. NadB subfamily.</text>
</comment>
<dbReference type="NCBIfam" id="NF005978">
    <property type="entry name" value="PRK08071.1"/>
    <property type="match status" value="1"/>
</dbReference>
<dbReference type="SUPFAM" id="SSF51905">
    <property type="entry name" value="FAD/NAD(P)-binding domain"/>
    <property type="match status" value="1"/>
</dbReference>
<feature type="domain" description="Fumarate reductase/succinate dehydrogenase flavoprotein-like C-terminal" evidence="14">
    <location>
        <begin position="419"/>
        <end position="502"/>
    </location>
</feature>
<dbReference type="Pfam" id="PF02910">
    <property type="entry name" value="Succ_DH_flav_C"/>
    <property type="match status" value="1"/>
</dbReference>
<name>A0ABV6LPP8_9BACI</name>
<dbReference type="InterPro" id="IPR015939">
    <property type="entry name" value="Fum_Rdtase/Succ_DH_flav-like_C"/>
</dbReference>
<dbReference type="InterPro" id="IPR003953">
    <property type="entry name" value="FAD-dep_OxRdtase_2_FAD-bd"/>
</dbReference>
<dbReference type="InterPro" id="IPR027477">
    <property type="entry name" value="Succ_DH/fumarate_Rdtase_cat_sf"/>
</dbReference>
<dbReference type="Proteomes" id="UP001589836">
    <property type="component" value="Unassembled WGS sequence"/>
</dbReference>
<dbReference type="PRINTS" id="PR00368">
    <property type="entry name" value="FADPNR"/>
</dbReference>
<evidence type="ECO:0000256" key="10">
    <source>
        <dbReference type="ARBA" id="ARBA00048305"/>
    </source>
</evidence>
<comment type="cofactor">
    <cofactor evidence="1 12">
        <name>FAD</name>
        <dbReference type="ChEBI" id="CHEBI:57692"/>
    </cofactor>
</comment>
<dbReference type="InterPro" id="IPR036188">
    <property type="entry name" value="FAD/NAD-bd_sf"/>
</dbReference>
<protein>
    <recommendedName>
        <fullName evidence="5 11">L-aspartate oxidase</fullName>
        <ecNumber evidence="4 11">1.4.3.16</ecNumber>
    </recommendedName>
</protein>
<evidence type="ECO:0000313" key="16">
    <source>
        <dbReference type="Proteomes" id="UP001589836"/>
    </source>
</evidence>
<keyword evidence="7 12" id="KW-0662">Pyridine nucleotide biosynthesis</keyword>
<evidence type="ECO:0000256" key="3">
    <source>
        <dbReference type="ARBA" id="ARBA00008562"/>
    </source>
</evidence>
<dbReference type="SUPFAM" id="SSF46977">
    <property type="entry name" value="Succinate dehydrogenase/fumarate reductase flavoprotein C-terminal domain"/>
    <property type="match status" value="1"/>
</dbReference>
<keyword evidence="9 12" id="KW-0560">Oxidoreductase</keyword>
<dbReference type="EMBL" id="JBHLTP010000010">
    <property type="protein sequence ID" value="MFC0524249.1"/>
    <property type="molecule type" value="Genomic_DNA"/>
</dbReference>
<dbReference type="GO" id="GO:0008734">
    <property type="term" value="F:L-aspartate oxidase activity"/>
    <property type="evidence" value="ECO:0007669"/>
    <property type="project" value="UniProtKB-EC"/>
</dbReference>
<evidence type="ECO:0000313" key="15">
    <source>
        <dbReference type="EMBL" id="MFC0524249.1"/>
    </source>
</evidence>
<dbReference type="SUPFAM" id="SSF56425">
    <property type="entry name" value="Succinate dehydrogenase/fumarate reductase flavoprotein, catalytic domain"/>
    <property type="match status" value="1"/>
</dbReference>
<feature type="domain" description="FAD-dependent oxidoreductase 2 FAD-binding" evidence="13">
    <location>
        <begin position="5"/>
        <end position="372"/>
    </location>
</feature>
<evidence type="ECO:0000256" key="12">
    <source>
        <dbReference type="RuleBase" id="RU362049"/>
    </source>
</evidence>
<dbReference type="EC" id="1.4.3.16" evidence="4 11"/>
<dbReference type="PANTHER" id="PTHR42716:SF2">
    <property type="entry name" value="L-ASPARTATE OXIDASE, CHLOROPLASTIC"/>
    <property type="match status" value="1"/>
</dbReference>
<evidence type="ECO:0000256" key="1">
    <source>
        <dbReference type="ARBA" id="ARBA00001974"/>
    </source>
</evidence>
<evidence type="ECO:0000256" key="11">
    <source>
        <dbReference type="NCBIfam" id="TIGR00551"/>
    </source>
</evidence>
<dbReference type="Pfam" id="PF00890">
    <property type="entry name" value="FAD_binding_2"/>
    <property type="match status" value="1"/>
</dbReference>
<evidence type="ECO:0000259" key="13">
    <source>
        <dbReference type="Pfam" id="PF00890"/>
    </source>
</evidence>
<evidence type="ECO:0000256" key="8">
    <source>
        <dbReference type="ARBA" id="ARBA00022827"/>
    </source>
</evidence>
<keyword evidence="6 12" id="KW-0285">Flavoprotein</keyword>
<comment type="catalytic activity">
    <reaction evidence="10">
        <text>L-aspartate + O2 = iminosuccinate + H2O2</text>
        <dbReference type="Rhea" id="RHEA:25876"/>
        <dbReference type="ChEBI" id="CHEBI:15379"/>
        <dbReference type="ChEBI" id="CHEBI:16240"/>
        <dbReference type="ChEBI" id="CHEBI:29991"/>
        <dbReference type="ChEBI" id="CHEBI:77875"/>
        <dbReference type="EC" id="1.4.3.16"/>
    </reaction>
    <physiologicalReaction direction="left-to-right" evidence="10">
        <dbReference type="Rhea" id="RHEA:25877"/>
    </physiologicalReaction>
</comment>
<accession>A0ABV6LPP8</accession>
<dbReference type="InterPro" id="IPR037099">
    <property type="entry name" value="Fum_R/Succ_DH_flav-like_C_sf"/>
</dbReference>
<dbReference type="PANTHER" id="PTHR42716">
    <property type="entry name" value="L-ASPARTATE OXIDASE"/>
    <property type="match status" value="1"/>
</dbReference>
<reference evidence="15 16" key="1">
    <citation type="submission" date="2024-09" db="EMBL/GenBank/DDBJ databases">
        <authorList>
            <person name="Sun Q."/>
            <person name="Mori K."/>
        </authorList>
    </citation>
    <scope>NUCLEOTIDE SEQUENCE [LARGE SCALE GENOMIC DNA]</scope>
    <source>
        <strain evidence="15 16">NCAIM B.02529</strain>
    </source>
</reference>
<dbReference type="Gene3D" id="3.90.700.10">
    <property type="entry name" value="Succinate dehydrogenase/fumarate reductase flavoprotein, catalytic domain"/>
    <property type="match status" value="1"/>
</dbReference>
<evidence type="ECO:0000256" key="7">
    <source>
        <dbReference type="ARBA" id="ARBA00022642"/>
    </source>
</evidence>
<evidence type="ECO:0000256" key="5">
    <source>
        <dbReference type="ARBA" id="ARBA00021901"/>
    </source>
</evidence>
<comment type="caution">
    <text evidence="15">The sequence shown here is derived from an EMBL/GenBank/DDBJ whole genome shotgun (WGS) entry which is preliminary data.</text>
</comment>
<dbReference type="NCBIfam" id="TIGR00551">
    <property type="entry name" value="nadB"/>
    <property type="match status" value="1"/>
</dbReference>
<evidence type="ECO:0000259" key="14">
    <source>
        <dbReference type="Pfam" id="PF02910"/>
    </source>
</evidence>
<comment type="function">
    <text evidence="12">Catalyzes the oxidation of L-aspartate to iminoaspartate.</text>
</comment>
<dbReference type="Gene3D" id="3.50.50.60">
    <property type="entry name" value="FAD/NAD(P)-binding domain"/>
    <property type="match status" value="1"/>
</dbReference>
<evidence type="ECO:0000256" key="2">
    <source>
        <dbReference type="ARBA" id="ARBA00004950"/>
    </source>
</evidence>
<comment type="pathway">
    <text evidence="2 12">Cofactor biosynthesis; NAD(+) biosynthesis; iminoaspartate from L-aspartate (oxidase route): step 1/1.</text>
</comment>
<evidence type="ECO:0000256" key="6">
    <source>
        <dbReference type="ARBA" id="ARBA00022630"/>
    </source>
</evidence>
<gene>
    <name evidence="15" type="primary">nadB</name>
    <name evidence="15" type="ORF">ACFFGV_11800</name>
</gene>
<evidence type="ECO:0000256" key="4">
    <source>
        <dbReference type="ARBA" id="ARBA00012173"/>
    </source>
</evidence>
<keyword evidence="8 12" id="KW-0274">FAD</keyword>
<dbReference type="RefSeq" id="WP_377348037.1">
    <property type="nucleotide sequence ID" value="NZ_JBHLTP010000010.1"/>
</dbReference>
<sequence>MIQADVIIIGSGAAALQLAGSLPKHLNVIILTKSTVIKGNSAKAQGGIAAAISATDHPLLHYKDTLEAGRYINDSNAVRSLTQEAPAIIQELLAQGCTFDANHEGQIALGMEGSHQQHRIVHAGGDQTGKYIMETLLNNIGENVTVYENMHVYHLLMDRQHQQCYGVKARSSHDMAHTFVAAHVVLATGGCGGVYAITSNASTVTGDGIALAYQAGAAVIDMEFVQFHPTLLFVDGKAKGLVSEAVRGEGATLIDEQGFRIMTELHPLRDLAPRHVVSQAIYHHIQKGHNVYLDIAGIEDFSLRFPSISRLCEENGIAISDGRIPVAPGCHFLMGGVRTDSFGRTNVKGLYAIGETACTGVHGANRLASNSLLEGLVYGKRAAYAIQHSTNQQDFSAAPIERDIPNLPFSVSLPNQQLLKEKMMSYVGISRTRAELKQHLAWLESFSIRSLLQSSLEELSTEDITTFFMLMNSWLITSSALRREESRGGHFLTDFPFEKETWERKHIIHQIECREGFIHEHNKVASLY</sequence>
<dbReference type="InterPro" id="IPR005288">
    <property type="entry name" value="NadB"/>
</dbReference>
<dbReference type="Gene3D" id="1.20.58.100">
    <property type="entry name" value="Fumarate reductase/succinate dehydrogenase flavoprotein-like, C-terminal domain"/>
    <property type="match status" value="1"/>
</dbReference>
<keyword evidence="16" id="KW-1185">Reference proteome</keyword>
<evidence type="ECO:0000256" key="9">
    <source>
        <dbReference type="ARBA" id="ARBA00023002"/>
    </source>
</evidence>